<keyword evidence="3" id="KW-1185">Reference proteome</keyword>
<feature type="region of interest" description="Disordered" evidence="1">
    <location>
        <begin position="1"/>
        <end position="45"/>
    </location>
</feature>
<evidence type="ECO:0000256" key="1">
    <source>
        <dbReference type="SAM" id="MobiDB-lite"/>
    </source>
</evidence>
<dbReference type="PANTHER" id="PTHR13523">
    <property type="entry name" value="COILED-COIL-HELIX-COILED-COIL-HELIX DOMAIN CONTAINING 2/NUR77"/>
    <property type="match status" value="1"/>
</dbReference>
<feature type="compositionally biased region" description="Low complexity" evidence="1">
    <location>
        <begin position="1"/>
        <end position="32"/>
    </location>
</feature>
<dbReference type="Proteomes" id="UP000436088">
    <property type="component" value="Unassembled WGS sequence"/>
</dbReference>
<feature type="compositionally biased region" description="Low complexity" evidence="1">
    <location>
        <begin position="86"/>
        <end position="100"/>
    </location>
</feature>
<accession>A0A6A3AAZ2</accession>
<feature type="region of interest" description="Disordered" evidence="1">
    <location>
        <begin position="83"/>
        <end position="103"/>
    </location>
</feature>
<gene>
    <name evidence="2" type="ORF">F3Y22_tig00110514pilonHSYRG00017</name>
</gene>
<dbReference type="InterPro" id="IPR055304">
    <property type="entry name" value="CHCHD2/10-like"/>
</dbReference>
<protein>
    <submittedName>
        <fullName evidence="2">HVA22-like protein a, putative isoform 1</fullName>
    </submittedName>
</protein>
<dbReference type="PANTHER" id="PTHR13523:SF18">
    <property type="entry name" value="CHCH DOMAIN-CONTAINING PROTEIN"/>
    <property type="match status" value="1"/>
</dbReference>
<dbReference type="AlphaFoldDB" id="A0A6A3AAZ2"/>
<name>A0A6A3AAZ2_HIBSY</name>
<evidence type="ECO:0000313" key="3">
    <source>
        <dbReference type="Proteomes" id="UP000436088"/>
    </source>
</evidence>
<dbReference type="GO" id="GO:0007005">
    <property type="term" value="P:mitochondrion organization"/>
    <property type="evidence" value="ECO:0007669"/>
    <property type="project" value="InterPro"/>
</dbReference>
<comment type="caution">
    <text evidence="2">The sequence shown here is derived from an EMBL/GenBank/DDBJ whole genome shotgun (WGS) entry which is preliminary data.</text>
</comment>
<organism evidence="2 3">
    <name type="scientific">Hibiscus syriacus</name>
    <name type="common">Rose of Sharon</name>
    <dbReference type="NCBI Taxonomy" id="106335"/>
    <lineage>
        <taxon>Eukaryota</taxon>
        <taxon>Viridiplantae</taxon>
        <taxon>Streptophyta</taxon>
        <taxon>Embryophyta</taxon>
        <taxon>Tracheophyta</taxon>
        <taxon>Spermatophyta</taxon>
        <taxon>Magnoliopsida</taxon>
        <taxon>eudicotyledons</taxon>
        <taxon>Gunneridae</taxon>
        <taxon>Pentapetalae</taxon>
        <taxon>rosids</taxon>
        <taxon>malvids</taxon>
        <taxon>Malvales</taxon>
        <taxon>Malvaceae</taxon>
        <taxon>Malvoideae</taxon>
        <taxon>Hibiscus</taxon>
    </lineage>
</organism>
<dbReference type="EMBL" id="VEPZ02001017">
    <property type="protein sequence ID" value="KAE8701701.1"/>
    <property type="molecule type" value="Genomic_DNA"/>
</dbReference>
<proteinExistence type="predicted"/>
<dbReference type="GO" id="GO:0005739">
    <property type="term" value="C:mitochondrion"/>
    <property type="evidence" value="ECO:0007669"/>
    <property type="project" value="TreeGrafter"/>
</dbReference>
<dbReference type="GO" id="GO:0005634">
    <property type="term" value="C:nucleus"/>
    <property type="evidence" value="ECO:0007669"/>
    <property type="project" value="TreeGrafter"/>
</dbReference>
<sequence length="113" mass="11466">MPCGRSGFWRGRSFSRPAARAPASNAPSRPASSAPPPAPVQKGNGFGAAIVDGIGWGVGTAMAHRAVDAIVGPCVIKHETVASSEPAAAAAPTPKPNTNNLMNSDAWVINPKL</sequence>
<reference evidence="2" key="1">
    <citation type="submission" date="2019-09" db="EMBL/GenBank/DDBJ databases">
        <title>Draft genome information of white flower Hibiscus syriacus.</title>
        <authorList>
            <person name="Kim Y.-M."/>
        </authorList>
    </citation>
    <scope>NUCLEOTIDE SEQUENCE [LARGE SCALE GENOMIC DNA]</scope>
    <source>
        <strain evidence="2">YM2019G1</strain>
    </source>
</reference>
<evidence type="ECO:0000313" key="2">
    <source>
        <dbReference type="EMBL" id="KAE8701701.1"/>
    </source>
</evidence>